<evidence type="ECO:0000313" key="2">
    <source>
        <dbReference type="Proteomes" id="UP000012227"/>
    </source>
</evidence>
<evidence type="ECO:0000313" key="1">
    <source>
        <dbReference type="EMBL" id="EMY68398.1"/>
    </source>
</evidence>
<protein>
    <submittedName>
        <fullName evidence="1">Uncharacterized protein</fullName>
    </submittedName>
</protein>
<proteinExistence type="predicted"/>
<organism evidence="1 2">
    <name type="scientific">Leptospira vanthielii serovar Holland str. Waz Holland = ATCC 700522</name>
    <dbReference type="NCBI Taxonomy" id="1218591"/>
    <lineage>
        <taxon>Bacteria</taxon>
        <taxon>Pseudomonadati</taxon>
        <taxon>Spirochaetota</taxon>
        <taxon>Spirochaetia</taxon>
        <taxon>Leptospirales</taxon>
        <taxon>Leptospiraceae</taxon>
        <taxon>Leptospira</taxon>
    </lineage>
</organism>
<dbReference type="EMBL" id="AOGY02000070">
    <property type="protein sequence ID" value="EMY68398.1"/>
    <property type="molecule type" value="Genomic_DNA"/>
</dbReference>
<dbReference type="AlphaFoldDB" id="N1W033"/>
<reference evidence="1 2" key="1">
    <citation type="submission" date="2013-03" db="EMBL/GenBank/DDBJ databases">
        <authorList>
            <person name="Harkins D.M."/>
            <person name="Durkin A.S."/>
            <person name="Brinkac L.M."/>
            <person name="Haft D.H."/>
            <person name="Selengut J.D."/>
            <person name="Sanka R."/>
            <person name="DePew J."/>
            <person name="Purushe J."/>
            <person name="Galloway R.L."/>
            <person name="Vinetz J.M."/>
            <person name="Sutton G.G."/>
            <person name="Nierman W.C."/>
            <person name="Fouts D.E."/>
        </authorList>
    </citation>
    <scope>NUCLEOTIDE SEQUENCE [LARGE SCALE GENOMIC DNA]</scope>
    <source>
        <strain evidence="1 2">Waz Holland</strain>
    </source>
</reference>
<name>N1W033_9LEPT</name>
<comment type="caution">
    <text evidence="1">The sequence shown here is derived from an EMBL/GenBank/DDBJ whole genome shotgun (WGS) entry which is preliminary data.</text>
</comment>
<sequence>MDGSPKKMNSLVNMTAGRKKSNENLDWFLSRPSKILVGFPSRPKNLYDSMTPTRTIQSFIDAKKENLSPSEEVWNSLKGFRKWNEPELIGLRNASGYYPDIYFEAGMDETIAKLLAKFQERVVPHKF</sequence>
<dbReference type="Proteomes" id="UP000012227">
    <property type="component" value="Unassembled WGS sequence"/>
</dbReference>
<accession>N1W033</accession>
<gene>
    <name evidence="1" type="ORF">LEP1GSC199_2995</name>
</gene>
<dbReference type="STRING" id="1218591.LEP1GSC199_2995"/>